<dbReference type="HOGENOM" id="CLU_865465_0_0_11"/>
<proteinExistence type="predicted"/>
<evidence type="ECO:0000259" key="3">
    <source>
        <dbReference type="Pfam" id="PF00534"/>
    </source>
</evidence>
<keyword evidence="2" id="KW-0808">Transferase</keyword>
<dbReference type="RefSeq" id="WP_043376035.1">
    <property type="nucleotide sequence ID" value="NZ_KN039946.1"/>
</dbReference>
<dbReference type="SUPFAM" id="SSF53756">
    <property type="entry name" value="UDP-Glycosyltransferase/glycogen phosphorylase"/>
    <property type="match status" value="1"/>
</dbReference>
<gene>
    <name evidence="4" type="ORF">FM21_13600</name>
</gene>
<accession>A0A086N7D0</accession>
<dbReference type="Pfam" id="PF00534">
    <property type="entry name" value="Glycos_transf_1"/>
    <property type="match status" value="1"/>
</dbReference>
<dbReference type="InterPro" id="IPR001296">
    <property type="entry name" value="Glyco_trans_1"/>
</dbReference>
<evidence type="ECO:0000256" key="2">
    <source>
        <dbReference type="ARBA" id="ARBA00022679"/>
    </source>
</evidence>
<feature type="domain" description="Glycosyl transferase family 1" evidence="3">
    <location>
        <begin position="137"/>
        <end position="282"/>
    </location>
</feature>
<keyword evidence="5" id="KW-1185">Reference proteome</keyword>
<comment type="caution">
    <text evidence="4">The sequence shown here is derived from an EMBL/GenBank/DDBJ whole genome shotgun (WGS) entry which is preliminary data.</text>
</comment>
<dbReference type="Proteomes" id="UP000029095">
    <property type="component" value="Unassembled WGS sequence"/>
</dbReference>
<dbReference type="InterPro" id="IPR027627">
    <property type="entry name" value="Glycosyltransferase_put"/>
</dbReference>
<organism evidence="4 5">
    <name type="scientific">Streptomyces mutabilis</name>
    <dbReference type="NCBI Taxonomy" id="67332"/>
    <lineage>
        <taxon>Bacteria</taxon>
        <taxon>Bacillati</taxon>
        <taxon>Actinomycetota</taxon>
        <taxon>Actinomycetes</taxon>
        <taxon>Kitasatosporales</taxon>
        <taxon>Streptomycetaceae</taxon>
        <taxon>Streptomyces</taxon>
    </lineage>
</organism>
<dbReference type="AlphaFoldDB" id="A0A086N7D0"/>
<evidence type="ECO:0000256" key="1">
    <source>
        <dbReference type="ARBA" id="ARBA00021292"/>
    </source>
</evidence>
<evidence type="ECO:0000313" key="5">
    <source>
        <dbReference type="Proteomes" id="UP000029095"/>
    </source>
</evidence>
<sequence>MILLVTPTAVDSTHGNGVTARRWSGILRDLGHRVEIAQEYQPGRYDALLALHARKSADAVRAFRADRPDAPVVIALTGTDLYPGLQESGVDPEVLAMADRFIVLQRRGLAQLPPDLAEHADVIVQSLPPVPSRPQREDCFEVAFLAHVRPVKDPMRLAGAVRLLPADSRIRVTHVGEDRDESLSVELAAESAVNPRYDWRGAVSREAALAILARSRLLVLTSLHEGGANVISEALAARVPVISSAIEGSIGLLGEDYPGYFPAEDTRALADALYAAERDENGYLRKLTKHYEKLAGQVDPALEREAFRQLLDTLGVTTPARRVSA</sequence>
<reference evidence="4 5" key="1">
    <citation type="submission" date="2014-05" db="EMBL/GenBank/DDBJ databases">
        <title>Complete genome sequence of the Streptomyces mutabilis TRM45540.</title>
        <authorList>
            <person name="Luo X."/>
            <person name="Zhang L."/>
        </authorList>
    </citation>
    <scope>NUCLEOTIDE SEQUENCE [LARGE SCALE GENOMIC DNA]</scope>
    <source>
        <strain evidence="4 5">TRM45540</strain>
    </source>
</reference>
<dbReference type="EMBL" id="JNFQ01000001">
    <property type="protein sequence ID" value="KFG77048.1"/>
    <property type="molecule type" value="Genomic_DNA"/>
</dbReference>
<protein>
    <recommendedName>
        <fullName evidence="1">D-inositol 3-phosphate glycosyltransferase</fullName>
    </recommendedName>
</protein>
<dbReference type="NCBIfam" id="TIGR04348">
    <property type="entry name" value="selenoneine biosynthesis selenosugar synthase SenB"/>
    <property type="match status" value="1"/>
</dbReference>
<dbReference type="GO" id="GO:0016757">
    <property type="term" value="F:glycosyltransferase activity"/>
    <property type="evidence" value="ECO:0007669"/>
    <property type="project" value="InterPro"/>
</dbReference>
<dbReference type="PANTHER" id="PTHR12526">
    <property type="entry name" value="GLYCOSYLTRANSFERASE"/>
    <property type="match status" value="1"/>
</dbReference>
<dbReference type="STRING" id="1915400.FM21_13600"/>
<name>A0A086N7D0_9ACTN</name>
<evidence type="ECO:0000313" key="4">
    <source>
        <dbReference type="EMBL" id="KFG77048.1"/>
    </source>
</evidence>
<dbReference type="Gene3D" id="3.40.50.2000">
    <property type="entry name" value="Glycogen Phosphorylase B"/>
    <property type="match status" value="1"/>
</dbReference>